<evidence type="ECO:0000313" key="5">
    <source>
        <dbReference type="Proteomes" id="UP000419138"/>
    </source>
</evidence>
<protein>
    <submittedName>
        <fullName evidence="4">CPBP family intramembrane metalloprotease</fullName>
    </submittedName>
</protein>
<keyword evidence="2" id="KW-0472">Membrane</keyword>
<feature type="transmembrane region" description="Helical" evidence="2">
    <location>
        <begin position="58"/>
        <end position="77"/>
    </location>
</feature>
<organism evidence="4 5">
    <name type="scientific">Streptomyces jumonjinensis</name>
    <dbReference type="NCBI Taxonomy" id="1945"/>
    <lineage>
        <taxon>Bacteria</taxon>
        <taxon>Bacillati</taxon>
        <taxon>Actinomycetota</taxon>
        <taxon>Actinomycetes</taxon>
        <taxon>Kitasatosporales</taxon>
        <taxon>Streptomycetaceae</taxon>
        <taxon>Streptomyces</taxon>
    </lineage>
</organism>
<keyword evidence="5" id="KW-1185">Reference proteome</keyword>
<dbReference type="GO" id="GO:0008237">
    <property type="term" value="F:metallopeptidase activity"/>
    <property type="evidence" value="ECO:0007669"/>
    <property type="project" value="UniProtKB-KW"/>
</dbReference>
<feature type="transmembrane region" description="Helical" evidence="2">
    <location>
        <begin position="252"/>
        <end position="273"/>
    </location>
</feature>
<keyword evidence="4" id="KW-0378">Hydrolase</keyword>
<dbReference type="AlphaFoldDB" id="A0A646KE49"/>
<dbReference type="GO" id="GO:0004175">
    <property type="term" value="F:endopeptidase activity"/>
    <property type="evidence" value="ECO:0007669"/>
    <property type="project" value="UniProtKB-ARBA"/>
</dbReference>
<feature type="domain" description="CAAX prenyl protease 2/Lysostaphin resistance protein A-like" evidence="3">
    <location>
        <begin position="203"/>
        <end position="288"/>
    </location>
</feature>
<proteinExistence type="predicted"/>
<dbReference type="Proteomes" id="UP000419138">
    <property type="component" value="Unassembled WGS sequence"/>
</dbReference>
<sequence>MTTFDHAIRGRGDTRRAYRTVVALIACAAGPTLWSSGLRFARLLGADPGVWTVDVTRAVHAGCTIAAGLWLLALIDTRSRMDWPSRRALQLLGAAALAAADLTDRMTGLQTDGTATDYRLPSAFLLVWLVREVLLHRDIGLARLGVRPNAGRPGRSAVPTWHIYGLVLLLFVTAAVAMNYLRLAFPGLVPAESQLTAIGVDNPLTLITRCVWTAFVEEVVVTGAVITLLRAADRPAWEWVLLPVTVRVLGHLYLGISATAQILVGAGVVYLYIVHRRLAPIVLVHGLYSSGPAGIALAIGVTGAVGIRDLIRSRRHSSAPRAPRTDTPPVDSAAAKESSSR</sequence>
<accession>A0A646KE49</accession>
<dbReference type="GO" id="GO:0080120">
    <property type="term" value="P:CAAX-box protein maturation"/>
    <property type="evidence" value="ECO:0007669"/>
    <property type="project" value="UniProtKB-ARBA"/>
</dbReference>
<name>A0A646KE49_STRJU</name>
<dbReference type="Pfam" id="PF02517">
    <property type="entry name" value="Rce1-like"/>
    <property type="match status" value="1"/>
</dbReference>
<feature type="transmembrane region" description="Helical" evidence="2">
    <location>
        <begin position="21"/>
        <end position="38"/>
    </location>
</feature>
<reference evidence="4 5" key="1">
    <citation type="submission" date="2019-05" db="EMBL/GenBank/DDBJ databases">
        <title>Comparative genomics and metabolomics analyses of clavulanic acid producing Streptomyces species provides insight into specialized metabolism and evolution of beta-lactam biosynthetic gene clusters.</title>
        <authorList>
            <person name="Moore M.A."/>
            <person name="Cruz-Morales P."/>
            <person name="Barona Gomez F."/>
            <person name="Kapil T."/>
        </authorList>
    </citation>
    <scope>NUCLEOTIDE SEQUENCE [LARGE SCALE GENOMIC DNA]</scope>
    <source>
        <strain evidence="4 5">NRRL 5741</strain>
    </source>
</reference>
<dbReference type="RefSeq" id="WP_153521823.1">
    <property type="nucleotide sequence ID" value="NZ_JBEPDZ010000080.1"/>
</dbReference>
<feature type="transmembrane region" description="Helical" evidence="2">
    <location>
        <begin position="161"/>
        <end position="181"/>
    </location>
</feature>
<evidence type="ECO:0000256" key="1">
    <source>
        <dbReference type="SAM" id="MobiDB-lite"/>
    </source>
</evidence>
<dbReference type="InterPro" id="IPR003675">
    <property type="entry name" value="Rce1/LyrA-like_dom"/>
</dbReference>
<evidence type="ECO:0000259" key="3">
    <source>
        <dbReference type="Pfam" id="PF02517"/>
    </source>
</evidence>
<keyword evidence="2" id="KW-1133">Transmembrane helix</keyword>
<dbReference type="EMBL" id="VCLA01000071">
    <property type="protein sequence ID" value="MQT00371.1"/>
    <property type="molecule type" value="Genomic_DNA"/>
</dbReference>
<keyword evidence="4" id="KW-0482">Metalloprotease</keyword>
<evidence type="ECO:0000313" key="4">
    <source>
        <dbReference type="EMBL" id="MQT00371.1"/>
    </source>
</evidence>
<gene>
    <name evidence="4" type="ORF">FF041_09065</name>
</gene>
<feature type="region of interest" description="Disordered" evidence="1">
    <location>
        <begin position="315"/>
        <end position="341"/>
    </location>
</feature>
<keyword evidence="2" id="KW-0812">Transmembrane</keyword>
<comment type="caution">
    <text evidence="4">The sequence shown here is derived from an EMBL/GenBank/DDBJ whole genome shotgun (WGS) entry which is preliminary data.</text>
</comment>
<keyword evidence="4" id="KW-0645">Protease</keyword>
<dbReference type="GO" id="GO:0006508">
    <property type="term" value="P:proteolysis"/>
    <property type="evidence" value="ECO:0007669"/>
    <property type="project" value="UniProtKB-KW"/>
</dbReference>
<evidence type="ECO:0000256" key="2">
    <source>
        <dbReference type="SAM" id="Phobius"/>
    </source>
</evidence>